<feature type="compositionally biased region" description="Low complexity" evidence="2">
    <location>
        <begin position="321"/>
        <end position="356"/>
    </location>
</feature>
<gene>
    <name evidence="6" type="ORF">HMPREF9336_04254</name>
</gene>
<dbReference type="FunFam" id="1.20.1260.20:FF:000001">
    <property type="entry name" value="PPE family protein PPE41"/>
    <property type="match status" value="1"/>
</dbReference>
<dbReference type="HOGENOM" id="CLU_000243_5_2_11"/>
<dbReference type="Pfam" id="PF18878">
    <property type="entry name" value="PPE-PPW"/>
    <property type="match status" value="1"/>
</dbReference>
<feature type="transmembrane region" description="Helical" evidence="3">
    <location>
        <begin position="261"/>
        <end position="282"/>
    </location>
</feature>
<keyword evidence="3" id="KW-0812">Transmembrane</keyword>
<dbReference type="Proteomes" id="UP000004816">
    <property type="component" value="Unassembled WGS sequence"/>
</dbReference>
<name>U1M1Z0_SEGRC</name>
<dbReference type="SUPFAM" id="SSF140459">
    <property type="entry name" value="PE/PPE dimer-like"/>
    <property type="match status" value="1"/>
</dbReference>
<feature type="transmembrane region" description="Helical" evidence="3">
    <location>
        <begin position="235"/>
        <end position="255"/>
    </location>
</feature>
<feature type="region of interest" description="Disordered" evidence="2">
    <location>
        <begin position="288"/>
        <end position="308"/>
    </location>
</feature>
<reference evidence="6 7" key="1">
    <citation type="journal article" date="2011" name="Stand. Genomic Sci.">
        <title>High quality draft genome sequence of Segniliparus rugosus CDC 945(T)= (ATCC BAA-974(T)).</title>
        <authorList>
            <person name="Earl A.M."/>
            <person name="Desjardins C.A."/>
            <person name="Fitzgerald M.G."/>
            <person name="Arachchi H.M."/>
            <person name="Zeng Q."/>
            <person name="Mehta T."/>
            <person name="Griggs A."/>
            <person name="Birren B.W."/>
            <person name="Toney N.C."/>
            <person name="Carr J."/>
            <person name="Posey J."/>
            <person name="Butler W.R."/>
        </authorList>
    </citation>
    <scope>NUCLEOTIDE SEQUENCE [LARGE SCALE GENOMIC DNA]</scope>
    <source>
        <strain evidence="7">ATCC BAA-974 / DSM 45345 / CCUG 50838 / CIP 108380 / JCM 13579 / CDC 945</strain>
    </source>
</reference>
<evidence type="ECO:0000256" key="3">
    <source>
        <dbReference type="SAM" id="Phobius"/>
    </source>
</evidence>
<feature type="domain" description="PPE" evidence="4">
    <location>
        <begin position="6"/>
        <end position="169"/>
    </location>
</feature>
<evidence type="ECO:0000256" key="1">
    <source>
        <dbReference type="ARBA" id="ARBA00010652"/>
    </source>
</evidence>
<dbReference type="RefSeq" id="WP_021030494.1">
    <property type="nucleotide sequence ID" value="NZ_KI391954.1"/>
</dbReference>
<evidence type="ECO:0000313" key="7">
    <source>
        <dbReference type="Proteomes" id="UP000004816"/>
    </source>
</evidence>
<evidence type="ECO:0000259" key="4">
    <source>
        <dbReference type="Pfam" id="PF00823"/>
    </source>
</evidence>
<keyword evidence="3" id="KW-1133">Transmembrane helix</keyword>
<comment type="caution">
    <text evidence="6">The sequence shown here is derived from an EMBL/GenBank/DDBJ whole genome shotgun (WGS) entry which is preliminary data.</text>
</comment>
<proteinExistence type="inferred from homology"/>
<keyword evidence="7" id="KW-1185">Reference proteome</keyword>
<dbReference type="STRING" id="679197.HMPREF9336_04254"/>
<sequence>MTAPAWFALPPEVHSALLSAGPGPGPLLAAAEAWASLAAEYTTAAALLAEQLAIVQGGLWEGTSAEQFAAAHAPFLDWLATASVTSTATAAQHATVAAAYEAALAAMPTLPELAANHAAHGLLMATNFLGINTIPIALNEADYVRMWIQAAEAMTTYQAIATAATSAVPQLPPAPGLLAPGVGEAGQSAAMANQLAALARAVEARLELDDSENNSDRDLWKNLKEDIERLMRNPVALFGFALAAVGGYIAAQHLFVEFPAYGLLTGVSITGIAFMGSIGTFAELLGPQETPAEAEPEPTAEPNGQRNDLPHVVAPVLASGAGSASAPAHGLGSSSPASGQPAGSHAPASSPSNASAVPEGPSYAITAGGTVQVSSAAGQSATSSASDTTGGYAVAAAQSKDASLAAARRKRQMTGAARGRQYRYEFIEDGAKAPSEAAAAQSDAPQASAQGAGVIGFAGTAPTQRAASALGMTQLPGRGAFQSGPTSPLLPSSWSNPDDEPRRAFMEPDGEEEASA</sequence>
<dbReference type="eggNOG" id="COG5651">
    <property type="taxonomic scope" value="Bacteria"/>
</dbReference>
<protein>
    <recommendedName>
        <fullName evidence="8">PPE family protein</fullName>
    </recommendedName>
</protein>
<dbReference type="AlphaFoldDB" id="U1M1Z0"/>
<feature type="compositionally biased region" description="Polar residues" evidence="2">
    <location>
        <begin position="483"/>
        <end position="496"/>
    </location>
</feature>
<organism evidence="6 7">
    <name type="scientific">Segniliparus rugosus (strain ATCC BAA-974 / DSM 45345 / CCUG 50838 / CIP 108380 / JCM 13579 / CDC 945)</name>
    <dbReference type="NCBI Taxonomy" id="679197"/>
    <lineage>
        <taxon>Bacteria</taxon>
        <taxon>Bacillati</taxon>
        <taxon>Actinomycetota</taxon>
        <taxon>Actinomycetes</taxon>
        <taxon>Mycobacteriales</taxon>
        <taxon>Segniliparaceae</taxon>
        <taxon>Segniliparus</taxon>
    </lineage>
</organism>
<dbReference type="Gene3D" id="1.20.1260.20">
    <property type="entry name" value="PPE superfamily"/>
    <property type="match status" value="1"/>
</dbReference>
<evidence type="ECO:0000259" key="5">
    <source>
        <dbReference type="Pfam" id="PF18878"/>
    </source>
</evidence>
<dbReference type="InterPro" id="IPR000030">
    <property type="entry name" value="PPE_dom"/>
</dbReference>
<feature type="region of interest" description="Disordered" evidence="2">
    <location>
        <begin position="321"/>
        <end position="361"/>
    </location>
</feature>
<dbReference type="InterPro" id="IPR038332">
    <property type="entry name" value="PPE_sf"/>
</dbReference>
<evidence type="ECO:0000313" key="6">
    <source>
        <dbReference type="EMBL" id="ERG69110.1"/>
    </source>
</evidence>
<accession>U1M1Z0</accession>
<feature type="domain" description="PPE-PPW subfamily C-terminal" evidence="5">
    <location>
        <begin position="446"/>
        <end position="494"/>
    </location>
</feature>
<evidence type="ECO:0008006" key="8">
    <source>
        <dbReference type="Google" id="ProtNLM"/>
    </source>
</evidence>
<dbReference type="PANTHER" id="PTHR46766:SF1">
    <property type="entry name" value="GLUTAMINE-RICH PROTEIN 2"/>
    <property type="match status" value="1"/>
</dbReference>
<dbReference type="PANTHER" id="PTHR46766">
    <property type="entry name" value="GLUTAMINE-RICH PROTEIN 2"/>
    <property type="match status" value="1"/>
</dbReference>
<dbReference type="EMBL" id="ACZI02000003">
    <property type="protein sequence ID" value="ERG69110.1"/>
    <property type="molecule type" value="Genomic_DNA"/>
</dbReference>
<dbReference type="OrthoDB" id="4753487at2"/>
<keyword evidence="3" id="KW-0472">Membrane</keyword>
<dbReference type="GO" id="GO:0052572">
    <property type="term" value="P:response to host immune response"/>
    <property type="evidence" value="ECO:0007669"/>
    <property type="project" value="TreeGrafter"/>
</dbReference>
<dbReference type="InterPro" id="IPR043641">
    <property type="entry name" value="PPE-PPW_C"/>
</dbReference>
<comment type="similarity">
    <text evidence="1">Belongs to the mycobacterial PPE family.</text>
</comment>
<evidence type="ECO:0000256" key="2">
    <source>
        <dbReference type="SAM" id="MobiDB-lite"/>
    </source>
</evidence>
<dbReference type="Pfam" id="PF00823">
    <property type="entry name" value="PPE"/>
    <property type="match status" value="1"/>
</dbReference>
<feature type="region of interest" description="Disordered" evidence="2">
    <location>
        <begin position="469"/>
        <end position="516"/>
    </location>
</feature>